<gene>
    <name evidence="1" type="ORF">TNIN_291431</name>
</gene>
<sequence>MTQCKYRQYFNSRSAPTAFMIRSLVGRFEELGSAADRVLEEVPIEIFPLKTTLKMIHLSRFAVVPANWAFPE</sequence>
<reference evidence="1" key="1">
    <citation type="submission" date="2020-08" db="EMBL/GenBank/DDBJ databases">
        <title>Multicomponent nature underlies the extraordinary mechanical properties of spider dragline silk.</title>
        <authorList>
            <person name="Kono N."/>
            <person name="Nakamura H."/>
            <person name="Mori M."/>
            <person name="Yoshida Y."/>
            <person name="Ohtoshi R."/>
            <person name="Malay A.D."/>
            <person name="Moran D.A.P."/>
            <person name="Tomita M."/>
            <person name="Numata K."/>
            <person name="Arakawa K."/>
        </authorList>
    </citation>
    <scope>NUCLEOTIDE SEQUENCE</scope>
</reference>
<organism evidence="1 2">
    <name type="scientific">Trichonephila inaurata madagascariensis</name>
    <dbReference type="NCBI Taxonomy" id="2747483"/>
    <lineage>
        <taxon>Eukaryota</taxon>
        <taxon>Metazoa</taxon>
        <taxon>Ecdysozoa</taxon>
        <taxon>Arthropoda</taxon>
        <taxon>Chelicerata</taxon>
        <taxon>Arachnida</taxon>
        <taxon>Araneae</taxon>
        <taxon>Araneomorphae</taxon>
        <taxon>Entelegynae</taxon>
        <taxon>Araneoidea</taxon>
        <taxon>Nephilidae</taxon>
        <taxon>Trichonephila</taxon>
        <taxon>Trichonephila inaurata</taxon>
    </lineage>
</organism>
<dbReference type="AlphaFoldDB" id="A0A8X6WQZ3"/>
<protein>
    <submittedName>
        <fullName evidence="1">Uncharacterized protein</fullName>
    </submittedName>
</protein>
<comment type="caution">
    <text evidence="1">The sequence shown here is derived from an EMBL/GenBank/DDBJ whole genome shotgun (WGS) entry which is preliminary data.</text>
</comment>
<accession>A0A8X6WQZ3</accession>
<evidence type="ECO:0000313" key="2">
    <source>
        <dbReference type="Proteomes" id="UP000886998"/>
    </source>
</evidence>
<dbReference type="Proteomes" id="UP000886998">
    <property type="component" value="Unassembled WGS sequence"/>
</dbReference>
<name>A0A8X6WQZ3_9ARAC</name>
<dbReference type="EMBL" id="BMAV01000863">
    <property type="protein sequence ID" value="GFY38466.1"/>
    <property type="molecule type" value="Genomic_DNA"/>
</dbReference>
<keyword evidence="2" id="KW-1185">Reference proteome</keyword>
<evidence type="ECO:0000313" key="1">
    <source>
        <dbReference type="EMBL" id="GFY38466.1"/>
    </source>
</evidence>
<proteinExistence type="predicted"/>